<keyword evidence="3" id="KW-1185">Reference proteome</keyword>
<feature type="region of interest" description="Disordered" evidence="1">
    <location>
        <begin position="1"/>
        <end position="25"/>
    </location>
</feature>
<evidence type="ECO:0000313" key="3">
    <source>
        <dbReference type="Proteomes" id="UP000606974"/>
    </source>
</evidence>
<organism evidence="2 3">
    <name type="scientific">Endocarpon pusillum</name>
    <dbReference type="NCBI Taxonomy" id="364733"/>
    <lineage>
        <taxon>Eukaryota</taxon>
        <taxon>Fungi</taxon>
        <taxon>Dikarya</taxon>
        <taxon>Ascomycota</taxon>
        <taxon>Pezizomycotina</taxon>
        <taxon>Eurotiomycetes</taxon>
        <taxon>Chaetothyriomycetidae</taxon>
        <taxon>Verrucariales</taxon>
        <taxon>Verrucariaceae</taxon>
        <taxon>Endocarpon</taxon>
    </lineage>
</organism>
<proteinExistence type="predicted"/>
<dbReference type="Proteomes" id="UP000606974">
    <property type="component" value="Unassembled WGS sequence"/>
</dbReference>
<protein>
    <submittedName>
        <fullName evidence="2">Uncharacterized protein</fullName>
    </submittedName>
</protein>
<evidence type="ECO:0000256" key="1">
    <source>
        <dbReference type="SAM" id="MobiDB-lite"/>
    </source>
</evidence>
<comment type="caution">
    <text evidence="2">The sequence shown here is derived from an EMBL/GenBank/DDBJ whole genome shotgun (WGS) entry which is preliminary data.</text>
</comment>
<dbReference type="AlphaFoldDB" id="A0A8H7E5W7"/>
<name>A0A8H7E5W7_9EURO</name>
<reference evidence="2" key="1">
    <citation type="submission" date="2020-02" db="EMBL/GenBank/DDBJ databases">
        <authorList>
            <person name="Palmer J.M."/>
        </authorList>
    </citation>
    <scope>NUCLEOTIDE SEQUENCE</scope>
    <source>
        <strain evidence="2">EPUS1.4</strain>
        <tissue evidence="2">Thallus</tissue>
    </source>
</reference>
<sequence length="264" mass="30159">MVSQMSWNGQRMENGGRGPGSNAIQKQEQTKEVSFVCLLNIWSQKRKPRLPCVFVHLSSWVRSALEDAFPGSEIYCRSVCFGTTPFSPINRKPKAISSFTIQPERVISLQVLSKLAQSQALLEMAPTPIYDVYLAYFHRENNYHVCKALLLIDSVVSEHTGTLYRLNGPISLDMDLVIKKQFNSIKSRHYRAKTKVFPMPQSFLEKFESIVNETLRPLQSDILPQNDPVPRPCNDSEWVQEISDKTRSQLSQAGFDNGYGPWWE</sequence>
<evidence type="ECO:0000313" key="2">
    <source>
        <dbReference type="EMBL" id="KAF7511644.1"/>
    </source>
</evidence>
<dbReference type="EMBL" id="JAACFV010000018">
    <property type="protein sequence ID" value="KAF7511644.1"/>
    <property type="molecule type" value="Genomic_DNA"/>
</dbReference>
<accession>A0A8H7E5W7</accession>
<gene>
    <name evidence="2" type="ORF">GJ744_003807</name>
</gene>
<feature type="compositionally biased region" description="Polar residues" evidence="1">
    <location>
        <begin position="1"/>
        <end position="11"/>
    </location>
</feature>